<dbReference type="AlphaFoldDB" id="A0AAW0GCX8"/>
<protein>
    <submittedName>
        <fullName evidence="1">Uncharacterized protein</fullName>
    </submittedName>
</protein>
<sequence length="80" mass="8976">MDEYFTRTVSPSVGDPSDSHLFDEWCNCQGNLLFLSCSVPSLVEQARVLTVIVTPNLEIRTYRSCPEVSHFTILQGNTPL</sequence>
<evidence type="ECO:0000313" key="1">
    <source>
        <dbReference type="EMBL" id="KAK7689387.1"/>
    </source>
</evidence>
<reference evidence="1 2" key="1">
    <citation type="submission" date="2022-09" db="EMBL/GenBank/DDBJ databases">
        <authorList>
            <person name="Palmer J.M."/>
        </authorList>
    </citation>
    <scope>NUCLEOTIDE SEQUENCE [LARGE SCALE GENOMIC DNA]</scope>
    <source>
        <strain evidence="1 2">DSM 7382</strain>
    </source>
</reference>
<accession>A0AAW0GCX8</accession>
<proteinExistence type="predicted"/>
<organism evidence="1 2">
    <name type="scientific">Cerrena zonata</name>
    <dbReference type="NCBI Taxonomy" id="2478898"/>
    <lineage>
        <taxon>Eukaryota</taxon>
        <taxon>Fungi</taxon>
        <taxon>Dikarya</taxon>
        <taxon>Basidiomycota</taxon>
        <taxon>Agaricomycotina</taxon>
        <taxon>Agaricomycetes</taxon>
        <taxon>Polyporales</taxon>
        <taxon>Cerrenaceae</taxon>
        <taxon>Cerrena</taxon>
    </lineage>
</organism>
<keyword evidence="2" id="KW-1185">Reference proteome</keyword>
<evidence type="ECO:0000313" key="2">
    <source>
        <dbReference type="Proteomes" id="UP001385951"/>
    </source>
</evidence>
<dbReference type="Proteomes" id="UP001385951">
    <property type="component" value="Unassembled WGS sequence"/>
</dbReference>
<name>A0AAW0GCX8_9APHY</name>
<dbReference type="EMBL" id="JASBNA010000008">
    <property type="protein sequence ID" value="KAK7689387.1"/>
    <property type="molecule type" value="Genomic_DNA"/>
</dbReference>
<gene>
    <name evidence="1" type="ORF">QCA50_007179</name>
</gene>
<comment type="caution">
    <text evidence="1">The sequence shown here is derived from an EMBL/GenBank/DDBJ whole genome shotgun (WGS) entry which is preliminary data.</text>
</comment>